<dbReference type="AlphaFoldDB" id="A0A506PPE3"/>
<keyword evidence="10 15" id="KW-0274">FAD</keyword>
<keyword evidence="4 15" id="KW-0285">Flavoprotein</keyword>
<evidence type="ECO:0000256" key="15">
    <source>
        <dbReference type="PIRNR" id="PIRNR004491"/>
    </source>
</evidence>
<dbReference type="NCBIfam" id="TIGR00083">
    <property type="entry name" value="ribF"/>
    <property type="match status" value="1"/>
</dbReference>
<evidence type="ECO:0000256" key="1">
    <source>
        <dbReference type="ARBA" id="ARBA00002121"/>
    </source>
</evidence>
<evidence type="ECO:0000313" key="18">
    <source>
        <dbReference type="Proteomes" id="UP000317332"/>
    </source>
</evidence>
<evidence type="ECO:0000256" key="4">
    <source>
        <dbReference type="ARBA" id="ARBA00022630"/>
    </source>
</evidence>
<accession>A0A506PPE3</accession>
<evidence type="ECO:0000256" key="10">
    <source>
        <dbReference type="ARBA" id="ARBA00022827"/>
    </source>
</evidence>
<keyword evidence="12" id="KW-0511">Multifunctional enzyme</keyword>
<comment type="function">
    <text evidence="1">Catalyzes the phosphorylation of riboflavin to FMN followed by the adenylation of FMN to FAD.</text>
</comment>
<keyword evidence="11 15" id="KW-0067">ATP-binding</keyword>
<comment type="pathway">
    <text evidence="2 15">Cofactor biosynthesis; FAD biosynthesis; FAD from FMN: step 1/1.</text>
</comment>
<evidence type="ECO:0000256" key="2">
    <source>
        <dbReference type="ARBA" id="ARBA00004726"/>
    </source>
</evidence>
<dbReference type="EC" id="2.7.7.2" evidence="15"/>
<dbReference type="PIRSF" id="PIRSF004491">
    <property type="entry name" value="FAD_Synth"/>
    <property type="match status" value="1"/>
</dbReference>
<organism evidence="17 18">
    <name type="scientific">Paucihalobacter ruber</name>
    <dbReference type="NCBI Taxonomy" id="2567861"/>
    <lineage>
        <taxon>Bacteria</taxon>
        <taxon>Pseudomonadati</taxon>
        <taxon>Bacteroidota</taxon>
        <taxon>Flavobacteriia</taxon>
        <taxon>Flavobacteriales</taxon>
        <taxon>Flavobacteriaceae</taxon>
        <taxon>Paucihalobacter</taxon>
    </lineage>
</organism>
<dbReference type="EMBL" id="VHIQ01000002">
    <property type="protein sequence ID" value="TPV35095.1"/>
    <property type="molecule type" value="Genomic_DNA"/>
</dbReference>
<dbReference type="NCBIfam" id="NF004160">
    <property type="entry name" value="PRK05627.1-3"/>
    <property type="match status" value="1"/>
</dbReference>
<dbReference type="SMART" id="SM00904">
    <property type="entry name" value="Flavokinase"/>
    <property type="match status" value="1"/>
</dbReference>
<dbReference type="InterPro" id="IPR023468">
    <property type="entry name" value="Riboflavin_kinase"/>
</dbReference>
<dbReference type="OrthoDB" id="9803667at2"/>
<dbReference type="GO" id="GO:0009398">
    <property type="term" value="P:FMN biosynthetic process"/>
    <property type="evidence" value="ECO:0007669"/>
    <property type="project" value="UniProtKB-UniRule"/>
</dbReference>
<keyword evidence="6 15" id="KW-0808">Transferase</keyword>
<evidence type="ECO:0000256" key="8">
    <source>
        <dbReference type="ARBA" id="ARBA00022741"/>
    </source>
</evidence>
<dbReference type="SUPFAM" id="SSF52374">
    <property type="entry name" value="Nucleotidylyl transferase"/>
    <property type="match status" value="1"/>
</dbReference>
<dbReference type="UniPathway" id="UPA00276">
    <property type="reaction ID" value="UER00406"/>
</dbReference>
<evidence type="ECO:0000256" key="3">
    <source>
        <dbReference type="ARBA" id="ARBA00005201"/>
    </source>
</evidence>
<reference evidence="17 18" key="1">
    <citation type="submission" date="2019-06" db="EMBL/GenBank/DDBJ databases">
        <title>Flavobacteriaceae Paucihalobacterium erythroidium CWB-1, complete genome.</title>
        <authorList>
            <person name="Wu S."/>
        </authorList>
    </citation>
    <scope>NUCLEOTIDE SEQUENCE [LARGE SCALE GENOMIC DNA]</scope>
    <source>
        <strain evidence="17 18">CWB-1</strain>
    </source>
</reference>
<dbReference type="UniPathway" id="UPA00277">
    <property type="reaction ID" value="UER00407"/>
</dbReference>
<comment type="caution">
    <text evidence="17">The sequence shown here is derived from an EMBL/GenBank/DDBJ whole genome shotgun (WGS) entry which is preliminary data.</text>
</comment>
<evidence type="ECO:0000256" key="12">
    <source>
        <dbReference type="ARBA" id="ARBA00023268"/>
    </source>
</evidence>
<comment type="catalytic activity">
    <reaction evidence="14 15">
        <text>FMN + ATP + H(+) = FAD + diphosphate</text>
        <dbReference type="Rhea" id="RHEA:17237"/>
        <dbReference type="ChEBI" id="CHEBI:15378"/>
        <dbReference type="ChEBI" id="CHEBI:30616"/>
        <dbReference type="ChEBI" id="CHEBI:33019"/>
        <dbReference type="ChEBI" id="CHEBI:57692"/>
        <dbReference type="ChEBI" id="CHEBI:58210"/>
        <dbReference type="EC" id="2.7.7.2"/>
    </reaction>
</comment>
<dbReference type="InterPro" id="IPR023465">
    <property type="entry name" value="Riboflavin_kinase_dom_sf"/>
</dbReference>
<keyword evidence="8 15" id="KW-0547">Nucleotide-binding</keyword>
<keyword evidence="9 15" id="KW-0418">Kinase</keyword>
<gene>
    <name evidence="17" type="ORF">FJ651_06120</name>
</gene>
<dbReference type="InterPro" id="IPR014729">
    <property type="entry name" value="Rossmann-like_a/b/a_fold"/>
</dbReference>
<comment type="pathway">
    <text evidence="3 15">Cofactor biosynthesis; FMN biosynthesis; FMN from riboflavin (ATP route): step 1/1.</text>
</comment>
<dbReference type="RefSeq" id="WP_140989571.1">
    <property type="nucleotide sequence ID" value="NZ_VHIQ01000002.1"/>
</dbReference>
<dbReference type="PANTHER" id="PTHR22749">
    <property type="entry name" value="RIBOFLAVIN KINASE/FMN ADENYLYLTRANSFERASE"/>
    <property type="match status" value="1"/>
</dbReference>
<dbReference type="Pfam" id="PF01687">
    <property type="entry name" value="Flavokinase"/>
    <property type="match status" value="1"/>
</dbReference>
<comment type="similarity">
    <text evidence="15">Belongs to the ribF family.</text>
</comment>
<evidence type="ECO:0000256" key="11">
    <source>
        <dbReference type="ARBA" id="ARBA00022840"/>
    </source>
</evidence>
<dbReference type="Proteomes" id="UP000317332">
    <property type="component" value="Unassembled WGS sequence"/>
</dbReference>
<dbReference type="PANTHER" id="PTHR22749:SF6">
    <property type="entry name" value="RIBOFLAVIN KINASE"/>
    <property type="match status" value="1"/>
</dbReference>
<evidence type="ECO:0000256" key="9">
    <source>
        <dbReference type="ARBA" id="ARBA00022777"/>
    </source>
</evidence>
<keyword evidence="5 15" id="KW-0288">FMN</keyword>
<protein>
    <recommendedName>
        <fullName evidence="15">Riboflavin biosynthesis protein</fullName>
    </recommendedName>
    <domain>
        <recommendedName>
            <fullName evidence="15">Riboflavin kinase</fullName>
            <ecNumber evidence="15">2.7.1.26</ecNumber>
        </recommendedName>
        <alternativeName>
            <fullName evidence="15">Flavokinase</fullName>
        </alternativeName>
    </domain>
    <domain>
        <recommendedName>
            <fullName evidence="15">FMN adenylyltransferase</fullName>
            <ecNumber evidence="15">2.7.7.2</ecNumber>
        </recommendedName>
        <alternativeName>
            <fullName evidence="15">FAD pyrophosphorylase</fullName>
        </alternativeName>
        <alternativeName>
            <fullName evidence="15">FAD synthase</fullName>
        </alternativeName>
    </domain>
</protein>
<dbReference type="GO" id="GO:0006747">
    <property type="term" value="P:FAD biosynthetic process"/>
    <property type="evidence" value="ECO:0007669"/>
    <property type="project" value="UniProtKB-UniRule"/>
</dbReference>
<feature type="domain" description="Riboflavin kinase" evidence="16">
    <location>
        <begin position="173"/>
        <end position="298"/>
    </location>
</feature>
<dbReference type="NCBIfam" id="NF004162">
    <property type="entry name" value="PRK05627.1-5"/>
    <property type="match status" value="1"/>
</dbReference>
<proteinExistence type="inferred from homology"/>
<evidence type="ECO:0000256" key="6">
    <source>
        <dbReference type="ARBA" id="ARBA00022679"/>
    </source>
</evidence>
<dbReference type="CDD" id="cd02064">
    <property type="entry name" value="FAD_synthetase_N"/>
    <property type="match status" value="1"/>
</dbReference>
<keyword evidence="7 15" id="KW-0548">Nucleotidyltransferase</keyword>
<keyword evidence="18" id="KW-1185">Reference proteome</keyword>
<dbReference type="InterPro" id="IPR002606">
    <property type="entry name" value="Riboflavin_kinase_bac"/>
</dbReference>
<dbReference type="EC" id="2.7.1.26" evidence="15"/>
<evidence type="ECO:0000313" key="17">
    <source>
        <dbReference type="EMBL" id="TPV35095.1"/>
    </source>
</evidence>
<comment type="catalytic activity">
    <reaction evidence="13 15">
        <text>riboflavin + ATP = FMN + ADP + H(+)</text>
        <dbReference type="Rhea" id="RHEA:14357"/>
        <dbReference type="ChEBI" id="CHEBI:15378"/>
        <dbReference type="ChEBI" id="CHEBI:30616"/>
        <dbReference type="ChEBI" id="CHEBI:57986"/>
        <dbReference type="ChEBI" id="CHEBI:58210"/>
        <dbReference type="ChEBI" id="CHEBI:456216"/>
        <dbReference type="EC" id="2.7.1.26"/>
    </reaction>
</comment>
<dbReference type="SUPFAM" id="SSF82114">
    <property type="entry name" value="Riboflavin kinase-like"/>
    <property type="match status" value="1"/>
</dbReference>
<dbReference type="FunFam" id="3.40.50.620:FF:000021">
    <property type="entry name" value="Riboflavin biosynthesis protein"/>
    <property type="match status" value="1"/>
</dbReference>
<name>A0A506PPE3_9FLAO</name>
<sequence length="301" mass="34266">MFYSKGSVITVGTFDGVHVGHQKILSKLMQRAREHHLKAVVLTLFPHPRMVLNKDSDLKLLLTIEERKNQLKKLGIDEVVIMPFTKTFSNLSPLEYVENILLNELNTKYIIIGYDHRFGKNRSANILDLKQFGEQFGFEVEEISALEVESVAVSSTKIRKALANGDIETANTYLGYPYFLTGKVVKGRGIGRTIDFPTANISIDESYKLIPKNGVYVVKSAINNREVFGMMNIGTKPTVDGTQQSIEVHWFGVNENLYDIVIKIELLERLRDEHKFESLDALKNQLKTDQKNALHYIKQHV</sequence>
<dbReference type="GO" id="GO:0003919">
    <property type="term" value="F:FMN adenylyltransferase activity"/>
    <property type="evidence" value="ECO:0007669"/>
    <property type="project" value="UniProtKB-UniRule"/>
</dbReference>
<evidence type="ECO:0000256" key="13">
    <source>
        <dbReference type="ARBA" id="ARBA00047880"/>
    </source>
</evidence>
<dbReference type="InterPro" id="IPR015865">
    <property type="entry name" value="Riboflavin_kinase_bac/euk"/>
</dbReference>
<evidence type="ECO:0000259" key="16">
    <source>
        <dbReference type="SMART" id="SM00904"/>
    </source>
</evidence>
<dbReference type="GO" id="GO:0005524">
    <property type="term" value="F:ATP binding"/>
    <property type="evidence" value="ECO:0007669"/>
    <property type="project" value="UniProtKB-UniRule"/>
</dbReference>
<evidence type="ECO:0000256" key="14">
    <source>
        <dbReference type="ARBA" id="ARBA00049494"/>
    </source>
</evidence>
<dbReference type="GO" id="GO:0009231">
    <property type="term" value="P:riboflavin biosynthetic process"/>
    <property type="evidence" value="ECO:0007669"/>
    <property type="project" value="InterPro"/>
</dbReference>
<evidence type="ECO:0000256" key="5">
    <source>
        <dbReference type="ARBA" id="ARBA00022643"/>
    </source>
</evidence>
<dbReference type="Gene3D" id="3.40.50.620">
    <property type="entry name" value="HUPs"/>
    <property type="match status" value="1"/>
</dbReference>
<dbReference type="Gene3D" id="2.40.30.30">
    <property type="entry name" value="Riboflavin kinase-like"/>
    <property type="match status" value="1"/>
</dbReference>
<dbReference type="GO" id="GO:0008531">
    <property type="term" value="F:riboflavin kinase activity"/>
    <property type="evidence" value="ECO:0007669"/>
    <property type="project" value="UniProtKB-UniRule"/>
</dbReference>
<dbReference type="Pfam" id="PF06574">
    <property type="entry name" value="FAD_syn"/>
    <property type="match status" value="1"/>
</dbReference>
<evidence type="ECO:0000256" key="7">
    <source>
        <dbReference type="ARBA" id="ARBA00022695"/>
    </source>
</evidence>
<dbReference type="InterPro" id="IPR015864">
    <property type="entry name" value="FAD_synthase"/>
</dbReference>